<organism evidence="1 2">
    <name type="scientific">Azospirillum baldaniorum</name>
    <dbReference type="NCBI Taxonomy" id="1064539"/>
    <lineage>
        <taxon>Bacteria</taxon>
        <taxon>Pseudomonadati</taxon>
        <taxon>Pseudomonadota</taxon>
        <taxon>Alphaproteobacteria</taxon>
        <taxon>Rhodospirillales</taxon>
        <taxon>Azospirillaceae</taxon>
        <taxon>Azospirillum</taxon>
    </lineage>
</organism>
<accession>A0A9P1K1E7</accession>
<evidence type="ECO:0000313" key="1">
    <source>
        <dbReference type="EMBL" id="CCD03755.1"/>
    </source>
</evidence>
<reference evidence="1 2" key="1">
    <citation type="journal article" date="2011" name="PLoS Genet.">
        <title>Azospirillum genomes reveal transition of bacteria from aquatic to terrestrial environments.</title>
        <authorList>
            <person name="Wisniewski-Dye F."/>
            <person name="Borziak K."/>
            <person name="Khalsa-Moyers G."/>
            <person name="Alexandre G."/>
            <person name="Sukharnikov L.O."/>
            <person name="Wuichet K."/>
            <person name="Hurst G.B."/>
            <person name="McDonald W.H."/>
            <person name="Robertson J.S."/>
            <person name="Barbe V."/>
            <person name="Calteau A."/>
            <person name="Rouy Z."/>
            <person name="Mangenot S."/>
            <person name="Prigent-Combaret C."/>
            <person name="Normand P."/>
            <person name="Boyer M."/>
            <person name="Siguier P."/>
            <person name="Dessaux Y."/>
            <person name="Elmerich C."/>
            <person name="Condemine G."/>
            <person name="Krishnen G."/>
            <person name="Kennedy I."/>
            <person name="Paterson A.H."/>
            <person name="Gonzalez V."/>
            <person name="Mavingui P."/>
            <person name="Zhulin I.B."/>
        </authorList>
    </citation>
    <scope>NUCLEOTIDE SEQUENCE [LARGE SCALE GENOMIC DNA]</scope>
    <source>
        <strain evidence="1 2">Sp245</strain>
    </source>
</reference>
<dbReference type="KEGG" id="abs:AZOBR_p480070"/>
<keyword evidence="2" id="KW-1185">Reference proteome</keyword>
<keyword evidence="1" id="KW-0614">Plasmid</keyword>
<protein>
    <submittedName>
        <fullName evidence="1">Uncharacterized protein</fullName>
    </submittedName>
</protein>
<proteinExistence type="predicted"/>
<name>A0A9P1K1E7_9PROT</name>
<dbReference type="AlphaFoldDB" id="A0A9P1K1E7"/>
<evidence type="ECO:0000313" key="2">
    <source>
        <dbReference type="Proteomes" id="UP000007319"/>
    </source>
</evidence>
<dbReference type="EMBL" id="HE577331">
    <property type="protein sequence ID" value="CCD03755.1"/>
    <property type="molecule type" value="Genomic_DNA"/>
</dbReference>
<dbReference type="Proteomes" id="UP000007319">
    <property type="component" value="Plasmid AZOBR_p4"/>
</dbReference>
<gene>
    <name evidence="1" type="ORF">AZOBR_p480070</name>
</gene>
<sequence>MILIPRYVKDMSTYLSINDRVRKVQSEKPSMPMTVDHAEELELKLGRPFIIPTG</sequence>
<geneLocation type="plasmid" evidence="1 2">
    <name>AZOBR_p4</name>
</geneLocation>